<dbReference type="RefSeq" id="WP_240826676.1">
    <property type="nucleotide sequence ID" value="NZ_JAKWBL010000001.1"/>
</dbReference>
<evidence type="ECO:0000313" key="3">
    <source>
        <dbReference type="Proteomes" id="UP001202248"/>
    </source>
</evidence>
<sequence>MATNEYFSLGWMNALPNRINNYYPKELRILKN</sequence>
<dbReference type="EMBL" id="JAKWBL010000001">
    <property type="protein sequence ID" value="MCH5597281.1"/>
    <property type="molecule type" value="Genomic_DNA"/>
</dbReference>
<evidence type="ECO:0000313" key="2">
    <source>
        <dbReference type="EMBL" id="MCH5597281.1"/>
    </source>
</evidence>
<accession>A0ABS9SFZ5</accession>
<dbReference type="InterPro" id="IPR027391">
    <property type="entry name" value="Nol1_Nop2_Fmu_2"/>
</dbReference>
<protein>
    <recommendedName>
        <fullName evidence="1">rRNA small subunit methyltransferase F RNA-binding PUA-like domain-containing protein</fullName>
    </recommendedName>
</protein>
<dbReference type="Gene3D" id="2.30.130.60">
    <property type="match status" value="1"/>
</dbReference>
<name>A0ABS9SFZ5_9BACT</name>
<reference evidence="2 3" key="1">
    <citation type="submission" date="2022-02" db="EMBL/GenBank/DDBJ databases">
        <authorList>
            <person name="Min J."/>
        </authorList>
    </citation>
    <scope>NUCLEOTIDE SEQUENCE [LARGE SCALE GENOMIC DNA]</scope>
    <source>
        <strain evidence="2 3">GR10-1</strain>
    </source>
</reference>
<dbReference type="Proteomes" id="UP001202248">
    <property type="component" value="Unassembled WGS sequence"/>
</dbReference>
<evidence type="ECO:0000259" key="1">
    <source>
        <dbReference type="Pfam" id="PF13636"/>
    </source>
</evidence>
<dbReference type="Pfam" id="PF13636">
    <property type="entry name" value="Methyltranf_PUA"/>
    <property type="match status" value="1"/>
</dbReference>
<proteinExistence type="predicted"/>
<keyword evidence="3" id="KW-1185">Reference proteome</keyword>
<gene>
    <name evidence="2" type="ORF">MKP09_04875</name>
</gene>
<comment type="caution">
    <text evidence="2">The sequence shown here is derived from an EMBL/GenBank/DDBJ whole genome shotgun (WGS) entry which is preliminary data.</text>
</comment>
<feature type="domain" description="rRNA small subunit methyltransferase F RNA-binding PUA-like" evidence="1">
    <location>
        <begin position="7"/>
        <end position="29"/>
    </location>
</feature>
<organism evidence="2 3">
    <name type="scientific">Niabella ginsengisoli</name>
    <dbReference type="NCBI Taxonomy" id="522298"/>
    <lineage>
        <taxon>Bacteria</taxon>
        <taxon>Pseudomonadati</taxon>
        <taxon>Bacteroidota</taxon>
        <taxon>Chitinophagia</taxon>
        <taxon>Chitinophagales</taxon>
        <taxon>Chitinophagaceae</taxon>
        <taxon>Niabella</taxon>
    </lineage>
</organism>